<organism evidence="1 2">
    <name type="scientific">Gossypium schwendimanii</name>
    <name type="common">Cotton</name>
    <dbReference type="NCBI Taxonomy" id="34291"/>
    <lineage>
        <taxon>Eukaryota</taxon>
        <taxon>Viridiplantae</taxon>
        <taxon>Streptophyta</taxon>
        <taxon>Embryophyta</taxon>
        <taxon>Tracheophyta</taxon>
        <taxon>Spermatophyta</taxon>
        <taxon>Magnoliopsida</taxon>
        <taxon>eudicotyledons</taxon>
        <taxon>Gunneridae</taxon>
        <taxon>Pentapetalae</taxon>
        <taxon>rosids</taxon>
        <taxon>malvids</taxon>
        <taxon>Malvales</taxon>
        <taxon>Malvaceae</taxon>
        <taxon>Malvoideae</taxon>
        <taxon>Gossypium</taxon>
    </lineage>
</organism>
<dbReference type="OrthoDB" id="1001065at2759"/>
<keyword evidence="2" id="KW-1185">Reference proteome</keyword>
<evidence type="ECO:0000313" key="1">
    <source>
        <dbReference type="EMBL" id="MBA0852234.1"/>
    </source>
</evidence>
<evidence type="ECO:0000313" key="2">
    <source>
        <dbReference type="Proteomes" id="UP000593576"/>
    </source>
</evidence>
<gene>
    <name evidence="1" type="ORF">Goshw_002886</name>
</gene>
<accession>A0A7J9L0K4</accession>
<proteinExistence type="predicted"/>
<name>A0A7J9L0K4_GOSSC</name>
<reference evidence="1 2" key="1">
    <citation type="journal article" date="2019" name="Genome Biol. Evol.">
        <title>Insights into the evolution of the New World diploid cottons (Gossypium, subgenus Houzingenia) based on genome sequencing.</title>
        <authorList>
            <person name="Grover C.E."/>
            <person name="Arick M.A. 2nd"/>
            <person name="Thrash A."/>
            <person name="Conover J.L."/>
            <person name="Sanders W.S."/>
            <person name="Peterson D.G."/>
            <person name="Frelichowski J.E."/>
            <person name="Scheffler J.A."/>
            <person name="Scheffler B.E."/>
            <person name="Wendel J.F."/>
        </authorList>
    </citation>
    <scope>NUCLEOTIDE SEQUENCE [LARGE SCALE GENOMIC DNA]</scope>
    <source>
        <strain evidence="1">1</strain>
        <tissue evidence="1">Leaf</tissue>
    </source>
</reference>
<dbReference type="AlphaFoldDB" id="A0A7J9L0K4"/>
<protein>
    <submittedName>
        <fullName evidence="1">Uncharacterized protein</fullName>
    </submittedName>
</protein>
<sequence length="82" mass="9999">MRWLEENFQTIKASTSDVEKEQFACIHLEIDLGYDYLPSREPFLTLELATSPNYMDWFMHNDKSYLFPALERSRQRLRRRPR</sequence>
<dbReference type="EMBL" id="JABFAF010000004">
    <property type="protein sequence ID" value="MBA0852234.1"/>
    <property type="molecule type" value="Genomic_DNA"/>
</dbReference>
<comment type="caution">
    <text evidence="1">The sequence shown here is derived from an EMBL/GenBank/DDBJ whole genome shotgun (WGS) entry which is preliminary data.</text>
</comment>
<dbReference type="Proteomes" id="UP000593576">
    <property type="component" value="Unassembled WGS sequence"/>
</dbReference>